<evidence type="ECO:0000313" key="2">
    <source>
        <dbReference type="Proteomes" id="UP000236655"/>
    </source>
</evidence>
<gene>
    <name evidence="1" type="ORF">CUN60_07000</name>
</gene>
<dbReference type="Proteomes" id="UP000236655">
    <property type="component" value="Chromosome"/>
</dbReference>
<keyword evidence="2" id="KW-1185">Reference proteome</keyword>
<dbReference type="OrthoDB" id="1097311at2"/>
<protein>
    <submittedName>
        <fullName evidence="1">Uncharacterized protein</fullName>
    </submittedName>
</protein>
<accession>A0A2I7N6F7</accession>
<dbReference type="RefSeq" id="WP_102951352.1">
    <property type="nucleotide sequence ID" value="NZ_CP024847.1"/>
</dbReference>
<dbReference type="KEGG" id="nba:CUN60_07000"/>
<name>A0A2I7N6F7_9NEIS</name>
<proteinExistence type="predicted"/>
<evidence type="ECO:0000313" key="1">
    <source>
        <dbReference type="EMBL" id="AUR52056.1"/>
    </source>
</evidence>
<reference evidence="2" key="1">
    <citation type="submission" date="2017-11" db="EMBL/GenBank/DDBJ databases">
        <authorList>
            <person name="Chan K.G."/>
            <person name="Lee L.S."/>
        </authorList>
    </citation>
    <scope>NUCLEOTIDE SEQUENCE [LARGE SCALE GENOMIC DNA]</scope>
    <source>
        <strain evidence="2">DSM 100970</strain>
    </source>
</reference>
<sequence length="261" mass="30765">MLSKKEARNKVHQFYNGIKNCGWFSGFIFRLSDDRKTFYIRQSEYTAHLFKVELGDSEWLSQDFTEGSGIKIYTRLHSEMIREHNSIILRPLMIEHPSMLELPKLDEYSKQNNNNKDQFNPYDVFGLEMPAGSALNKLYIGGFLESLRHDKNSKGEIKPDCLLLELRIDQNKTLPVRIYGNRCKVIYQHIKKLANRGYMYPLYFDSELRTKLIEDNGEQILATYIHSDRINVLDPTNLHKYFFGKPDWIDDFVSRYQESVS</sequence>
<organism evidence="1 2">
    <name type="scientific">Aquella oligotrophica</name>
    <dbReference type="NCBI Taxonomy" id="2067065"/>
    <lineage>
        <taxon>Bacteria</taxon>
        <taxon>Pseudomonadati</taxon>
        <taxon>Pseudomonadota</taxon>
        <taxon>Betaproteobacteria</taxon>
        <taxon>Neisseriales</taxon>
        <taxon>Neisseriaceae</taxon>
        <taxon>Aquella</taxon>
    </lineage>
</organism>
<dbReference type="EMBL" id="CP024847">
    <property type="protein sequence ID" value="AUR52056.1"/>
    <property type="molecule type" value="Genomic_DNA"/>
</dbReference>
<dbReference type="AlphaFoldDB" id="A0A2I7N6F7"/>